<dbReference type="SFLD" id="SFLDG01169">
    <property type="entry name" value="NADPH_oxidase_subgroup_(NOX)"/>
    <property type="match status" value="1"/>
</dbReference>
<keyword evidence="4" id="KW-0274">FAD</keyword>
<dbReference type="Gene3D" id="2.40.30.10">
    <property type="entry name" value="Translation factors"/>
    <property type="match status" value="1"/>
</dbReference>
<keyword evidence="13" id="KW-1185">Reference proteome</keyword>
<organism evidence="12 13">
    <name type="scientific">Xanthoceras sorbifolium</name>
    <dbReference type="NCBI Taxonomy" id="99658"/>
    <lineage>
        <taxon>Eukaryota</taxon>
        <taxon>Viridiplantae</taxon>
        <taxon>Streptophyta</taxon>
        <taxon>Embryophyta</taxon>
        <taxon>Tracheophyta</taxon>
        <taxon>Spermatophyta</taxon>
        <taxon>Magnoliopsida</taxon>
        <taxon>eudicotyledons</taxon>
        <taxon>Gunneridae</taxon>
        <taxon>Pentapetalae</taxon>
        <taxon>rosids</taxon>
        <taxon>malvids</taxon>
        <taxon>Sapindales</taxon>
        <taxon>Sapindaceae</taxon>
        <taxon>Xanthoceroideae</taxon>
        <taxon>Xanthoceras</taxon>
    </lineage>
</organism>
<gene>
    <name evidence="12" type="ORF">JRO89_XS10G0023500</name>
</gene>
<evidence type="ECO:0000256" key="6">
    <source>
        <dbReference type="ARBA" id="ARBA00022989"/>
    </source>
</evidence>
<name>A0ABQ8HHA6_9ROSI</name>
<evidence type="ECO:0000256" key="4">
    <source>
        <dbReference type="ARBA" id="ARBA00022827"/>
    </source>
</evidence>
<dbReference type="PROSITE" id="PS51384">
    <property type="entry name" value="FAD_FR"/>
    <property type="match status" value="1"/>
</dbReference>
<keyword evidence="7" id="KW-0560">Oxidoreductase</keyword>
<evidence type="ECO:0000256" key="10">
    <source>
        <dbReference type="SAM" id="Phobius"/>
    </source>
</evidence>
<keyword evidence="6 10" id="KW-1133">Transmembrane helix</keyword>
<feature type="transmembrane region" description="Helical" evidence="10">
    <location>
        <begin position="631"/>
        <end position="652"/>
    </location>
</feature>
<keyword evidence="2" id="KW-0285">Flavoprotein</keyword>
<evidence type="ECO:0000313" key="13">
    <source>
        <dbReference type="Proteomes" id="UP000827721"/>
    </source>
</evidence>
<keyword evidence="5" id="KW-0521">NADP</keyword>
<dbReference type="SUPFAM" id="SSF47473">
    <property type="entry name" value="EF-hand"/>
    <property type="match status" value="1"/>
</dbReference>
<dbReference type="Pfam" id="PF08414">
    <property type="entry name" value="NADPH_Ox"/>
    <property type="match status" value="1"/>
</dbReference>
<evidence type="ECO:0000256" key="9">
    <source>
        <dbReference type="SAM" id="MobiDB-lite"/>
    </source>
</evidence>
<dbReference type="InterPro" id="IPR050369">
    <property type="entry name" value="RBOH/FRE"/>
</dbReference>
<evidence type="ECO:0000256" key="2">
    <source>
        <dbReference type="ARBA" id="ARBA00022630"/>
    </source>
</evidence>
<dbReference type="Pfam" id="PF08030">
    <property type="entry name" value="NAD_binding_6"/>
    <property type="match status" value="1"/>
</dbReference>
<feature type="transmembrane region" description="Helical" evidence="10">
    <location>
        <begin position="451"/>
        <end position="470"/>
    </location>
</feature>
<evidence type="ECO:0000256" key="5">
    <source>
        <dbReference type="ARBA" id="ARBA00022857"/>
    </source>
</evidence>
<dbReference type="Pfam" id="PF01794">
    <property type="entry name" value="Ferric_reduct"/>
    <property type="match status" value="1"/>
</dbReference>
<dbReference type="InterPro" id="IPR013112">
    <property type="entry name" value="FAD-bd_8"/>
</dbReference>
<feature type="region of interest" description="Disordered" evidence="9">
    <location>
        <begin position="13"/>
        <end position="58"/>
    </location>
</feature>
<dbReference type="PANTHER" id="PTHR11972">
    <property type="entry name" value="NADPH OXIDASE"/>
    <property type="match status" value="1"/>
</dbReference>
<protein>
    <recommendedName>
        <fullName evidence="11">FAD-binding FR-type domain-containing protein</fullName>
    </recommendedName>
</protein>
<keyword evidence="8 10" id="KW-0472">Membrane</keyword>
<reference evidence="12 13" key="1">
    <citation type="submission" date="2021-02" db="EMBL/GenBank/DDBJ databases">
        <title>Plant Genome Project.</title>
        <authorList>
            <person name="Zhang R.-G."/>
        </authorList>
    </citation>
    <scope>NUCLEOTIDE SEQUENCE [LARGE SCALE GENOMIC DNA]</scope>
    <source>
        <tissue evidence="12">Leaves</tissue>
    </source>
</reference>
<dbReference type="InterPro" id="IPR017927">
    <property type="entry name" value="FAD-bd_FR_type"/>
</dbReference>
<dbReference type="InterPro" id="IPR017938">
    <property type="entry name" value="Riboflavin_synthase-like_b-brl"/>
</dbReference>
<comment type="subcellular location">
    <subcellularLocation>
        <location evidence="1">Membrane</location>
        <topology evidence="1">Multi-pass membrane protein</topology>
    </subcellularLocation>
</comment>
<dbReference type="Gene3D" id="3.40.50.80">
    <property type="entry name" value="Nucleotide-binding domain of ferredoxin-NADP reductase (FNR) module"/>
    <property type="match status" value="1"/>
</dbReference>
<dbReference type="InterPro" id="IPR039261">
    <property type="entry name" value="FNR_nucleotide-bd"/>
</dbReference>
<dbReference type="InterPro" id="IPR013130">
    <property type="entry name" value="Fe3_Rdtase_TM_dom"/>
</dbReference>
<dbReference type="CDD" id="cd06186">
    <property type="entry name" value="NOX_Duox_like_FAD_NADP"/>
    <property type="match status" value="1"/>
</dbReference>
<proteinExistence type="predicted"/>
<dbReference type="Proteomes" id="UP000827721">
    <property type="component" value="Unassembled WGS sequence"/>
</dbReference>
<sequence>METEDERAAAYLDLHHQHKSDTEVVSGEKVISGPGRKSSRFNIPPDSTSSSSSDDNQEPYIEITLDVRDDSIAVHSVAEIQEDPELAAVSRIFEKNRYSAALSLFSRNLKDKRSVVHSVKATNGADLQEDPELAVNARGLEEESSAPSRSSLVRSVSARITHVFQELKLLTSFPKEPSAHFDETNYAAGAHALEGVESISKTDDDAGWAAAHALEGVEFIRKTDDGAGWLADALEGVEFIRKTDDGAGWAAVEKRFIEISFSYDGALPRSRFGECIGMNDANELALELFDANELALELFDALTLIHNTSRIWITKYQLRKFWDQICNHNIDFTLQTSNYKVDADGLITEEEVKRIISLSGFANKLSNIHKQAEEYATLIMEELDPNRLGYITRDSLEKLLLQAPNQVVEWGGRRKLSKMLSQKMKTTQIHNPIWRCYHSTKHFLIDNWQRVWVMALWIWLMVGLFAYKYVQYRHKAAYEVMGHCVCISKGAAETLKFNMALILLPVCRNTITWLRNQTKLGVVLPFDDNLNFHKVIAIGISIGTGLHVISYLACNFPRLLKASEDKYKLMEPFFGKQPKSYWHFVKSVEVITGIIMVVLKAVAFILATSLFRRNKLNLPNLLKKFIGFNAFWYSHHLFVIVYTLLIVHGYYLRLTHTWYKKTVAVYPGNVLVLHMSKPQGFRYKSGQYMFVNCPAISPFEWHPFCITSAPGDDYLSAHIRTIGDWTRQLKTIFSEACEPSPIGLLRVDSLRGNINIPKVMIDGPYGAATQDYKNYEVVLLVSLGIGVASMISIVKNIVQNSEDVSPLNSGGRRIKTRQAYLYWVIRDQDSFDWFKEVMNEVAELDYNNVIELHCYLTSVYEEGDSRSAIIAMLQSLNLAKNGVDILSGTRVKSHFGKPNWRNVYKRIALRHTNTRVGVFFCGPPVLRKELRQLGLDFSHKTTTKFDFHPNQF</sequence>
<dbReference type="InterPro" id="IPR013121">
    <property type="entry name" value="Fe_red_NAD-bd_6"/>
</dbReference>
<dbReference type="InterPro" id="IPR011992">
    <property type="entry name" value="EF-hand-dom_pair"/>
</dbReference>
<dbReference type="EMBL" id="JAFEMO010000010">
    <property type="protein sequence ID" value="KAH7560451.1"/>
    <property type="molecule type" value="Genomic_DNA"/>
</dbReference>
<evidence type="ECO:0000259" key="11">
    <source>
        <dbReference type="PROSITE" id="PS51384"/>
    </source>
</evidence>
<feature type="transmembrane region" description="Helical" evidence="10">
    <location>
        <begin position="590"/>
        <end position="611"/>
    </location>
</feature>
<feature type="compositionally biased region" description="Basic and acidic residues" evidence="9">
    <location>
        <begin position="13"/>
        <end position="22"/>
    </location>
</feature>
<evidence type="ECO:0000256" key="8">
    <source>
        <dbReference type="ARBA" id="ARBA00023136"/>
    </source>
</evidence>
<dbReference type="SUPFAM" id="SSF63380">
    <property type="entry name" value="Riboflavin synthase domain-like"/>
    <property type="match status" value="1"/>
</dbReference>
<evidence type="ECO:0000256" key="7">
    <source>
        <dbReference type="ARBA" id="ARBA00023002"/>
    </source>
</evidence>
<evidence type="ECO:0000256" key="1">
    <source>
        <dbReference type="ARBA" id="ARBA00004141"/>
    </source>
</evidence>
<keyword evidence="3 10" id="KW-0812">Transmembrane</keyword>
<accession>A0ABQ8HHA6</accession>
<evidence type="ECO:0000256" key="3">
    <source>
        <dbReference type="ARBA" id="ARBA00022692"/>
    </source>
</evidence>
<dbReference type="PANTHER" id="PTHR11972:SF152">
    <property type="entry name" value="RESPIRATORY BURST OXIDASE HOMOLOG PROTEIN C"/>
    <property type="match status" value="1"/>
</dbReference>
<feature type="transmembrane region" description="Helical" evidence="10">
    <location>
        <begin position="777"/>
        <end position="798"/>
    </location>
</feature>
<comment type="caution">
    <text evidence="12">The sequence shown here is derived from an EMBL/GenBank/DDBJ whole genome shotgun (WGS) entry which is preliminary data.</text>
</comment>
<evidence type="ECO:0000313" key="12">
    <source>
        <dbReference type="EMBL" id="KAH7560451.1"/>
    </source>
</evidence>
<dbReference type="Pfam" id="PF08022">
    <property type="entry name" value="FAD_binding_8"/>
    <property type="match status" value="1"/>
</dbReference>
<dbReference type="SUPFAM" id="SSF52343">
    <property type="entry name" value="Ferredoxin reductase-like, C-terminal NADP-linked domain"/>
    <property type="match status" value="1"/>
</dbReference>
<dbReference type="InterPro" id="IPR013623">
    <property type="entry name" value="NADPH_Ox"/>
</dbReference>
<dbReference type="Gene3D" id="1.10.238.10">
    <property type="entry name" value="EF-hand"/>
    <property type="match status" value="1"/>
</dbReference>
<feature type="domain" description="FAD-binding FR-type" evidence="11">
    <location>
        <begin position="647"/>
        <end position="771"/>
    </location>
</feature>